<sequence length="229" mass="25893">MPDIKWQFGAYVFVAQFAMYAYDWVLSISEEHEVISEAGLTWSTAIYFVSRVGAFGYLLLVAIYDLVPVEDCTVSFGVLGAFASVAIASTSFLFFLRVRAIYLQSRCITAVFGILWLVIVVLNVMEFASLRAERIPGTQFCDYNKGIFFTLPSLAAFFDDTLIFAAISYRLAANVVTPNNWRSRLRSMVTGRGLYRLSRSLMKTGQLYYLYVFYQEGLVLASFYLSVPI</sequence>
<feature type="transmembrane region" description="Helical" evidence="1">
    <location>
        <begin position="76"/>
        <end position="96"/>
    </location>
</feature>
<organism evidence="3 4">
    <name type="scientific">Athelia psychrophila</name>
    <dbReference type="NCBI Taxonomy" id="1759441"/>
    <lineage>
        <taxon>Eukaryota</taxon>
        <taxon>Fungi</taxon>
        <taxon>Dikarya</taxon>
        <taxon>Basidiomycota</taxon>
        <taxon>Agaricomycotina</taxon>
        <taxon>Agaricomycetes</taxon>
        <taxon>Agaricomycetidae</taxon>
        <taxon>Atheliales</taxon>
        <taxon>Atheliaceae</taxon>
        <taxon>Athelia</taxon>
    </lineage>
</organism>
<keyword evidence="1" id="KW-0812">Transmembrane</keyword>
<dbReference type="Pfam" id="PF20151">
    <property type="entry name" value="DUF6533"/>
    <property type="match status" value="1"/>
</dbReference>
<keyword evidence="1" id="KW-0472">Membrane</keyword>
<reference evidence="3 4" key="1">
    <citation type="journal article" date="2016" name="Mol. Biol. Evol.">
        <title>Comparative Genomics of Early-Diverging Mushroom-Forming Fungi Provides Insights into the Origins of Lignocellulose Decay Capabilities.</title>
        <authorList>
            <person name="Nagy L.G."/>
            <person name="Riley R."/>
            <person name="Tritt A."/>
            <person name="Adam C."/>
            <person name="Daum C."/>
            <person name="Floudas D."/>
            <person name="Sun H."/>
            <person name="Yadav J.S."/>
            <person name="Pangilinan J."/>
            <person name="Larsson K.H."/>
            <person name="Matsuura K."/>
            <person name="Barry K."/>
            <person name="Labutti K."/>
            <person name="Kuo R."/>
            <person name="Ohm R.A."/>
            <person name="Bhattacharya S.S."/>
            <person name="Shirouzu T."/>
            <person name="Yoshinaga Y."/>
            <person name="Martin F.M."/>
            <person name="Grigoriev I.V."/>
            <person name="Hibbett D.S."/>
        </authorList>
    </citation>
    <scope>NUCLEOTIDE SEQUENCE [LARGE SCALE GENOMIC DNA]</scope>
    <source>
        <strain evidence="3 4">CBS 109695</strain>
    </source>
</reference>
<feature type="transmembrane region" description="Helical" evidence="1">
    <location>
        <begin position="108"/>
        <end position="127"/>
    </location>
</feature>
<dbReference type="InterPro" id="IPR045340">
    <property type="entry name" value="DUF6533"/>
</dbReference>
<protein>
    <recommendedName>
        <fullName evidence="2">DUF6533 domain-containing protein</fullName>
    </recommendedName>
</protein>
<accession>A0A166AA57</accession>
<feature type="transmembrane region" description="Helical" evidence="1">
    <location>
        <begin position="207"/>
        <end position="227"/>
    </location>
</feature>
<evidence type="ECO:0000313" key="3">
    <source>
        <dbReference type="EMBL" id="KZP11401.1"/>
    </source>
</evidence>
<dbReference type="AlphaFoldDB" id="A0A166AA57"/>
<gene>
    <name evidence="3" type="ORF">FIBSPDRAFT_962275</name>
</gene>
<name>A0A166AA57_9AGAM</name>
<proteinExistence type="predicted"/>
<evidence type="ECO:0000259" key="2">
    <source>
        <dbReference type="Pfam" id="PF20151"/>
    </source>
</evidence>
<feature type="transmembrane region" description="Helical" evidence="1">
    <location>
        <begin position="45"/>
        <end position="64"/>
    </location>
</feature>
<feature type="transmembrane region" description="Helical" evidence="1">
    <location>
        <begin position="6"/>
        <end position="25"/>
    </location>
</feature>
<dbReference type="EMBL" id="KV417663">
    <property type="protein sequence ID" value="KZP11401.1"/>
    <property type="molecule type" value="Genomic_DNA"/>
</dbReference>
<feature type="transmembrane region" description="Helical" evidence="1">
    <location>
        <begin position="147"/>
        <end position="172"/>
    </location>
</feature>
<dbReference type="Proteomes" id="UP000076532">
    <property type="component" value="Unassembled WGS sequence"/>
</dbReference>
<evidence type="ECO:0000313" key="4">
    <source>
        <dbReference type="Proteomes" id="UP000076532"/>
    </source>
</evidence>
<keyword evidence="1" id="KW-1133">Transmembrane helix</keyword>
<evidence type="ECO:0000256" key="1">
    <source>
        <dbReference type="SAM" id="Phobius"/>
    </source>
</evidence>
<feature type="domain" description="DUF6533" evidence="2">
    <location>
        <begin position="11"/>
        <end position="55"/>
    </location>
</feature>
<keyword evidence="4" id="KW-1185">Reference proteome</keyword>
<dbReference type="OrthoDB" id="3193253at2759"/>